<dbReference type="KEGG" id="ppru:FDP22_06705"/>
<accession>A0A5B8FGX1</accession>
<gene>
    <name evidence="1" type="ORF">FDP22_06705</name>
    <name evidence="2" type="ORF">FDP22_12605</name>
</gene>
<protein>
    <submittedName>
        <fullName evidence="1">Gene transfer agent family protein</fullName>
    </submittedName>
</protein>
<dbReference type="Proteomes" id="UP000305888">
    <property type="component" value="Chromosome"/>
</dbReference>
<dbReference type="InterPro" id="IPR021791">
    <property type="entry name" value="Phage_TAC_11"/>
</dbReference>
<evidence type="ECO:0000313" key="3">
    <source>
        <dbReference type="Proteomes" id="UP000305888"/>
    </source>
</evidence>
<dbReference type="RefSeq" id="WP_138579680.1">
    <property type="nucleotide sequence ID" value="NZ_CP040818.1"/>
</dbReference>
<dbReference type="EMBL" id="CP040818">
    <property type="protein sequence ID" value="QDL92548.1"/>
    <property type="molecule type" value="Genomic_DNA"/>
</dbReference>
<dbReference type="OrthoDB" id="7859691at2"/>
<name>A0A5B8FGX1_9RHOB</name>
<dbReference type="EMBL" id="CP040818">
    <property type="protein sequence ID" value="QDL91497.1"/>
    <property type="molecule type" value="Genomic_DNA"/>
</dbReference>
<dbReference type="KEGG" id="ppru:FDP22_12605"/>
<organism evidence="1 3">
    <name type="scientific">Paroceanicella profunda</name>
    <dbReference type="NCBI Taxonomy" id="2579971"/>
    <lineage>
        <taxon>Bacteria</taxon>
        <taxon>Pseudomonadati</taxon>
        <taxon>Pseudomonadota</taxon>
        <taxon>Alphaproteobacteria</taxon>
        <taxon>Rhodobacterales</taxon>
        <taxon>Paracoccaceae</taxon>
        <taxon>Paroceanicella</taxon>
    </lineage>
</organism>
<dbReference type="Pfam" id="PF11836">
    <property type="entry name" value="Phage_TAC_11"/>
    <property type="match status" value="1"/>
</dbReference>
<dbReference type="AlphaFoldDB" id="A0A5B8FGX1"/>
<evidence type="ECO:0000313" key="2">
    <source>
        <dbReference type="EMBL" id="QDL92548.1"/>
    </source>
</evidence>
<proteinExistence type="predicted"/>
<reference evidence="1 3" key="1">
    <citation type="submission" date="2019-06" db="EMBL/GenBank/DDBJ databases">
        <title>Genome sequence of Rhodobacteraceae bacterium D4M1.</title>
        <authorList>
            <person name="Cao J."/>
        </authorList>
    </citation>
    <scope>NUCLEOTIDE SEQUENCE [LARGE SCALE GENOMIC DNA]</scope>
    <source>
        <strain evidence="1 3">D4M1</strain>
    </source>
</reference>
<evidence type="ECO:0000313" key="1">
    <source>
        <dbReference type="EMBL" id="QDL91497.1"/>
    </source>
</evidence>
<sequence length="119" mass="12999">MAHGDIAITLAGRGYALRPTFGAAREIERRTDFALAELCQVHRAGRLKYEEAATIIWAGAEAAGERFNVDDVAEAVFMVRITDPALREAIGLFLLALLWSPETARKKWLEETGAADPTG</sequence>
<keyword evidence="3" id="KW-1185">Reference proteome</keyword>